<gene>
    <name evidence="8" type="primary">murJ</name>
    <name evidence="10" type="ORF">A2960_04765</name>
</gene>
<dbReference type="GO" id="GO:0005886">
    <property type="term" value="C:plasma membrane"/>
    <property type="evidence" value="ECO:0007669"/>
    <property type="project" value="UniProtKB-SubCell"/>
</dbReference>
<dbReference type="PIRSF" id="PIRSF002869">
    <property type="entry name" value="MviN"/>
    <property type="match status" value="1"/>
</dbReference>
<feature type="transmembrane region" description="Helical" evidence="8">
    <location>
        <begin position="369"/>
        <end position="390"/>
    </location>
</feature>
<keyword evidence="8 9" id="KW-0813">Transport</keyword>
<evidence type="ECO:0000256" key="6">
    <source>
        <dbReference type="ARBA" id="ARBA00022989"/>
    </source>
</evidence>
<keyword evidence="8 9" id="KW-0961">Cell wall biogenesis/degradation</keyword>
<evidence type="ECO:0000313" key="10">
    <source>
        <dbReference type="EMBL" id="OGG26260.1"/>
    </source>
</evidence>
<feature type="transmembrane region" description="Helical" evidence="8">
    <location>
        <begin position="198"/>
        <end position="225"/>
    </location>
</feature>
<dbReference type="GO" id="GO:0015648">
    <property type="term" value="F:lipid-linked peptidoglycan transporter activity"/>
    <property type="evidence" value="ECO:0007669"/>
    <property type="project" value="UniProtKB-UniRule"/>
</dbReference>
<keyword evidence="4 8" id="KW-0133">Cell shape</keyword>
<feature type="transmembrane region" description="Helical" evidence="8">
    <location>
        <begin position="490"/>
        <end position="516"/>
    </location>
</feature>
<dbReference type="GO" id="GO:0034204">
    <property type="term" value="P:lipid translocation"/>
    <property type="evidence" value="ECO:0007669"/>
    <property type="project" value="TreeGrafter"/>
</dbReference>
<evidence type="ECO:0000256" key="8">
    <source>
        <dbReference type="HAMAP-Rule" id="MF_02078"/>
    </source>
</evidence>
<comment type="similarity">
    <text evidence="8 9">Belongs to the MurJ/MviN family.</text>
</comment>
<evidence type="ECO:0000256" key="1">
    <source>
        <dbReference type="ARBA" id="ARBA00004651"/>
    </source>
</evidence>
<dbReference type="Pfam" id="PF03023">
    <property type="entry name" value="MurJ"/>
    <property type="match status" value="1"/>
</dbReference>
<evidence type="ECO:0000256" key="9">
    <source>
        <dbReference type="PIRNR" id="PIRNR002869"/>
    </source>
</evidence>
<feature type="transmembrane region" description="Helical" evidence="8">
    <location>
        <begin position="326"/>
        <end position="349"/>
    </location>
</feature>
<evidence type="ECO:0000256" key="7">
    <source>
        <dbReference type="ARBA" id="ARBA00023136"/>
    </source>
</evidence>
<dbReference type="Proteomes" id="UP000176609">
    <property type="component" value="Unassembled WGS sequence"/>
</dbReference>
<dbReference type="InterPro" id="IPR051050">
    <property type="entry name" value="Lipid_II_flippase_MurJ/MviN"/>
</dbReference>
<evidence type="ECO:0000256" key="2">
    <source>
        <dbReference type="ARBA" id="ARBA00022475"/>
    </source>
</evidence>
<feature type="transmembrane region" description="Helical" evidence="8">
    <location>
        <begin position="139"/>
        <end position="164"/>
    </location>
</feature>
<dbReference type="PANTHER" id="PTHR47019:SF1">
    <property type="entry name" value="LIPID II FLIPPASE MURJ"/>
    <property type="match status" value="1"/>
</dbReference>
<keyword evidence="2 8" id="KW-1003">Cell membrane</keyword>
<reference evidence="10 11" key="1">
    <citation type="journal article" date="2016" name="Nat. Commun.">
        <title>Thousands of microbial genomes shed light on interconnected biogeochemical processes in an aquifer system.</title>
        <authorList>
            <person name="Anantharaman K."/>
            <person name="Brown C.T."/>
            <person name="Hug L.A."/>
            <person name="Sharon I."/>
            <person name="Castelle C.J."/>
            <person name="Probst A.J."/>
            <person name="Thomas B.C."/>
            <person name="Singh A."/>
            <person name="Wilkins M.J."/>
            <person name="Karaoz U."/>
            <person name="Brodie E.L."/>
            <person name="Williams K.H."/>
            <person name="Hubbard S.S."/>
            <person name="Banfield J.F."/>
        </authorList>
    </citation>
    <scope>NUCLEOTIDE SEQUENCE [LARGE SCALE GENOMIC DNA]</scope>
</reference>
<dbReference type="PANTHER" id="PTHR47019">
    <property type="entry name" value="LIPID II FLIPPASE MURJ"/>
    <property type="match status" value="1"/>
</dbReference>
<dbReference type="NCBIfam" id="TIGR01695">
    <property type="entry name" value="murJ_mviN"/>
    <property type="match status" value="1"/>
</dbReference>
<keyword evidence="7 8" id="KW-0472">Membrane</keyword>
<keyword evidence="6 8" id="KW-1133">Transmembrane helix</keyword>
<protein>
    <recommendedName>
        <fullName evidence="8">Probable lipid II flippase MurJ</fullName>
    </recommendedName>
</protein>
<proteinExistence type="inferred from homology"/>
<dbReference type="GO" id="GO:0009252">
    <property type="term" value="P:peptidoglycan biosynthetic process"/>
    <property type="evidence" value="ECO:0007669"/>
    <property type="project" value="UniProtKB-UniRule"/>
</dbReference>
<feature type="transmembrane region" description="Helical" evidence="8">
    <location>
        <begin position="397"/>
        <end position="417"/>
    </location>
</feature>
<feature type="transmembrane region" description="Helical" evidence="8">
    <location>
        <begin position="20"/>
        <end position="39"/>
    </location>
</feature>
<dbReference type="HAMAP" id="MF_02078">
    <property type="entry name" value="MurJ_MviN"/>
    <property type="match status" value="1"/>
</dbReference>
<comment type="subcellular location">
    <subcellularLocation>
        <location evidence="1 8">Cell membrane</location>
        <topology evidence="1 8">Multi-pass membrane protein</topology>
    </subcellularLocation>
</comment>
<dbReference type="UniPathway" id="UPA00219"/>
<sequence length="554" mass="61023">MVKLFKNTFTILTRQQNNILSAASVIMTAVALSRILGLIRDRLLAARFTPNELGVYYAAFRLPNMIFELLVMGALATAFIPVFTTYVDTKGKEEAFKMAAIVINIGLILFGVLSIPILVFTKEVSFLLAPGFSQSQIELMAAFTRIMILAQVFPLIIGNFLTGILQSYRNFLIPSLAPVVYNLGIIIAIIFLTPMLGLYAPVLGVVLGAILFVLIQIPAVVSFGYRHRWNITFSHPGARDIGKLMLPRALGLAVSQIDTTIDLVLSSLLGAGAVTVFNFAQHLQQVPIGLFGASIAQATLPTLSSYYAQKNFDEYKKIFLSSFHQVLFLVIPLSIILIVLRIPMVRLVFGASNLFDWNSTVLTGRTLAYFSISLFAQAQVHLIARGFFALHDSKTPVVVGAISVVINTLLSLLLILFYHFDVWSLALSASVASIFNAVTLLYLLDRKIGHFNRYHLLVPGLKILLSGAVAGAGLYIPIKLLDQLVFDTTRTINLIILTGISTIVGLSVYLFLAWFLEVPQVIILSKLFRRVKSIRQGVLIDTTQEVVNTNQTQI</sequence>
<name>A0A1F6ANH6_9BACT</name>
<feature type="transmembrane region" description="Helical" evidence="8">
    <location>
        <begin position="99"/>
        <end position="119"/>
    </location>
</feature>
<dbReference type="EMBL" id="MFJR01000012">
    <property type="protein sequence ID" value="OGG26260.1"/>
    <property type="molecule type" value="Genomic_DNA"/>
</dbReference>
<dbReference type="AlphaFoldDB" id="A0A1F6ANH6"/>
<dbReference type="GO" id="GO:0008360">
    <property type="term" value="P:regulation of cell shape"/>
    <property type="evidence" value="ECO:0007669"/>
    <property type="project" value="UniProtKB-UniRule"/>
</dbReference>
<feature type="transmembrane region" description="Helical" evidence="8">
    <location>
        <begin position="65"/>
        <end position="87"/>
    </location>
</feature>
<evidence type="ECO:0000313" key="11">
    <source>
        <dbReference type="Proteomes" id="UP000176609"/>
    </source>
</evidence>
<dbReference type="GO" id="GO:0071555">
    <property type="term" value="P:cell wall organization"/>
    <property type="evidence" value="ECO:0007669"/>
    <property type="project" value="UniProtKB-UniRule"/>
</dbReference>
<dbReference type="InterPro" id="IPR004268">
    <property type="entry name" value="MurJ"/>
</dbReference>
<evidence type="ECO:0000256" key="4">
    <source>
        <dbReference type="ARBA" id="ARBA00022960"/>
    </source>
</evidence>
<comment type="function">
    <text evidence="8 9">Involved in peptidoglycan biosynthesis. Transports lipid-linked peptidoglycan precursors from the inner to the outer leaflet of the cytoplasmic membrane.</text>
</comment>
<keyword evidence="3 8" id="KW-0812">Transmembrane</keyword>
<feature type="transmembrane region" description="Helical" evidence="8">
    <location>
        <begin position="171"/>
        <end position="192"/>
    </location>
</feature>
<organism evidence="10 11">
    <name type="scientific">Candidatus Gottesmanbacteria bacterium RIFCSPLOWO2_01_FULL_39_12b</name>
    <dbReference type="NCBI Taxonomy" id="1798388"/>
    <lineage>
        <taxon>Bacteria</taxon>
        <taxon>Candidatus Gottesmaniibacteriota</taxon>
    </lineage>
</organism>
<feature type="transmembrane region" description="Helical" evidence="8">
    <location>
        <begin position="423"/>
        <end position="444"/>
    </location>
</feature>
<feature type="transmembrane region" description="Helical" evidence="8">
    <location>
        <begin position="456"/>
        <end position="478"/>
    </location>
</feature>
<evidence type="ECO:0000256" key="3">
    <source>
        <dbReference type="ARBA" id="ARBA00022692"/>
    </source>
</evidence>
<dbReference type="CDD" id="cd13123">
    <property type="entry name" value="MATE_MurJ_like"/>
    <property type="match status" value="1"/>
</dbReference>
<comment type="caution">
    <text evidence="10">The sequence shown here is derived from an EMBL/GenBank/DDBJ whole genome shotgun (WGS) entry which is preliminary data.</text>
</comment>
<comment type="pathway">
    <text evidence="8">Cell wall biogenesis; peptidoglycan biosynthesis.</text>
</comment>
<accession>A0A1F6ANH6</accession>
<dbReference type="PRINTS" id="PR01806">
    <property type="entry name" value="VIRFACTRMVIN"/>
</dbReference>
<evidence type="ECO:0000256" key="5">
    <source>
        <dbReference type="ARBA" id="ARBA00022984"/>
    </source>
</evidence>
<keyword evidence="5 8" id="KW-0573">Peptidoglycan synthesis</keyword>